<protein>
    <submittedName>
        <fullName evidence="1">Phage major tail protein, TP901-1 family</fullName>
    </submittedName>
</protein>
<dbReference type="RefSeq" id="WP_002382606.1">
    <property type="nucleotide sequence ID" value="NZ_CABGRP010000001.1"/>
</dbReference>
<proteinExistence type="predicted"/>
<dbReference type="NCBIfam" id="TIGR02126">
    <property type="entry name" value="phgtail_TP901_1"/>
    <property type="match status" value="1"/>
</dbReference>
<evidence type="ECO:0000313" key="1">
    <source>
        <dbReference type="EMBL" id="QNP37129.1"/>
    </source>
</evidence>
<gene>
    <name evidence="1" type="ORF">H9Q64_11715</name>
</gene>
<accession>A0A2S7M165</accession>
<organism evidence="1 2">
    <name type="scientific">Enterococcus faecalis</name>
    <name type="common">Streptococcus faecalis</name>
    <dbReference type="NCBI Taxonomy" id="1351"/>
    <lineage>
        <taxon>Bacteria</taxon>
        <taxon>Bacillati</taxon>
        <taxon>Bacillota</taxon>
        <taxon>Bacilli</taxon>
        <taxon>Lactobacillales</taxon>
        <taxon>Enterococcaceae</taxon>
        <taxon>Enterococcus</taxon>
    </lineage>
</organism>
<dbReference type="Pfam" id="PF06199">
    <property type="entry name" value="Phage_tail_2"/>
    <property type="match status" value="1"/>
</dbReference>
<dbReference type="AlphaFoldDB" id="A0A2S7M165"/>
<dbReference type="EMBL" id="CP060804">
    <property type="protein sequence ID" value="QNP37129.1"/>
    <property type="molecule type" value="Genomic_DNA"/>
</dbReference>
<dbReference type="InterPro" id="IPR011855">
    <property type="entry name" value="Phgtail_TP901_1"/>
</dbReference>
<reference evidence="1 2" key="1">
    <citation type="submission" date="2020-08" db="EMBL/GenBank/DDBJ databases">
        <title>Enterococcus faecalis SF28073 genome assembly.</title>
        <authorList>
            <person name="Duerkop B.A."/>
            <person name="Johnson C.N."/>
        </authorList>
    </citation>
    <scope>NUCLEOTIDE SEQUENCE [LARGE SCALE GENOMIC DNA]</scope>
    <source>
        <strain evidence="1 2">SF28073</strain>
    </source>
</reference>
<evidence type="ECO:0000313" key="2">
    <source>
        <dbReference type="Proteomes" id="UP000516122"/>
    </source>
</evidence>
<name>A0A2S7M165_ENTFL</name>
<sequence>MTTINNGVRKFTGKAVTAKKVWYFIQSVKVPIGSPALLPAFQTEGGVTYGGDNIDEQTKMGRIIIKSTDEHSIELTQYFIPNDESIKVVKDAKKNGDSVKVWRVVIDESVAKVADGLEDVKLYPAEFGYGMPDDVEIQDGDDLVEASYTLNIIGKLQEGEFPLSNADIAAIEALYDYQNPGETTGDFDRIQTVAAPKVGKVTPTNTGAKVELS</sequence>
<dbReference type="Proteomes" id="UP000516122">
    <property type="component" value="Chromosome"/>
</dbReference>